<dbReference type="EMBL" id="PDCK01000044">
    <property type="protein sequence ID" value="PRQ21997.1"/>
    <property type="molecule type" value="Genomic_DNA"/>
</dbReference>
<comment type="caution">
    <text evidence="1">The sequence shown here is derived from an EMBL/GenBank/DDBJ whole genome shotgun (WGS) entry which is preliminary data.</text>
</comment>
<proteinExistence type="predicted"/>
<keyword evidence="2" id="KW-1185">Reference proteome</keyword>
<dbReference type="Gramene" id="PRQ21997">
    <property type="protein sequence ID" value="PRQ21997"/>
    <property type="gene ID" value="RchiOBHm_Chr6g0245421"/>
</dbReference>
<dbReference type="AlphaFoldDB" id="A0A2P6PJ89"/>
<sequence>MVGSAPTGHARTKAHPYYSVQVSSMWSGSVQGRHMAWLGAFLCSFIKRKVLVPYRILK</sequence>
<dbReference type="Proteomes" id="UP000238479">
    <property type="component" value="Chromosome 6"/>
</dbReference>
<organism evidence="1 2">
    <name type="scientific">Rosa chinensis</name>
    <name type="common">China rose</name>
    <dbReference type="NCBI Taxonomy" id="74649"/>
    <lineage>
        <taxon>Eukaryota</taxon>
        <taxon>Viridiplantae</taxon>
        <taxon>Streptophyta</taxon>
        <taxon>Embryophyta</taxon>
        <taxon>Tracheophyta</taxon>
        <taxon>Spermatophyta</taxon>
        <taxon>Magnoliopsida</taxon>
        <taxon>eudicotyledons</taxon>
        <taxon>Gunneridae</taxon>
        <taxon>Pentapetalae</taxon>
        <taxon>rosids</taxon>
        <taxon>fabids</taxon>
        <taxon>Rosales</taxon>
        <taxon>Rosaceae</taxon>
        <taxon>Rosoideae</taxon>
        <taxon>Rosoideae incertae sedis</taxon>
        <taxon>Rosa</taxon>
    </lineage>
</organism>
<reference evidence="1 2" key="1">
    <citation type="journal article" date="2018" name="Nat. Genet.">
        <title>The Rosa genome provides new insights in the design of modern roses.</title>
        <authorList>
            <person name="Bendahmane M."/>
        </authorList>
    </citation>
    <scope>NUCLEOTIDE SEQUENCE [LARGE SCALE GENOMIC DNA]</scope>
    <source>
        <strain evidence="2">cv. Old Blush</strain>
    </source>
</reference>
<evidence type="ECO:0000313" key="2">
    <source>
        <dbReference type="Proteomes" id="UP000238479"/>
    </source>
</evidence>
<name>A0A2P6PJ89_ROSCH</name>
<protein>
    <submittedName>
        <fullName evidence="1">Uncharacterized protein</fullName>
    </submittedName>
</protein>
<evidence type="ECO:0000313" key="1">
    <source>
        <dbReference type="EMBL" id="PRQ21997.1"/>
    </source>
</evidence>
<accession>A0A2P6PJ89</accession>
<gene>
    <name evidence="1" type="ORF">RchiOBHm_Chr6g0245421</name>
</gene>